<dbReference type="PANTHER" id="PTHR35040">
    <property type="match status" value="1"/>
</dbReference>
<keyword evidence="4" id="KW-0186">Copper</keyword>
<evidence type="ECO:0000313" key="6">
    <source>
        <dbReference type="Proteomes" id="UP001140513"/>
    </source>
</evidence>
<comment type="subcellular location">
    <subcellularLocation>
        <location evidence="4">Membrane</location>
        <topology evidence="4">Multi-pass membrane protein</topology>
    </subcellularLocation>
</comment>
<dbReference type="Pfam" id="PF04145">
    <property type="entry name" value="Ctr"/>
    <property type="match status" value="1"/>
</dbReference>
<keyword evidence="4" id="KW-0813">Transport</keyword>
<keyword evidence="3 4" id="KW-0472">Membrane</keyword>
<dbReference type="OrthoDB" id="5342184at2759"/>
<dbReference type="InterPro" id="IPR021986">
    <property type="entry name" value="Spherulin4"/>
</dbReference>
<dbReference type="GeneID" id="80910655"/>
<name>A0A9W8XJ23_9PLEO</name>
<dbReference type="PANTHER" id="PTHR35040:SF9">
    <property type="entry name" value="4-LIKE CELL SURFACE PROTEIN, PUTATIVE (AFU_ORTHOLOGUE AFUA_4G14080)-RELATED"/>
    <property type="match status" value="1"/>
</dbReference>
<dbReference type="GO" id="GO:0005375">
    <property type="term" value="F:copper ion transmembrane transporter activity"/>
    <property type="evidence" value="ECO:0007669"/>
    <property type="project" value="UniProtKB-UniRule"/>
</dbReference>
<evidence type="ECO:0000313" key="5">
    <source>
        <dbReference type="EMBL" id="KAJ4351782.1"/>
    </source>
</evidence>
<dbReference type="Proteomes" id="UP001140513">
    <property type="component" value="Unassembled WGS sequence"/>
</dbReference>
<accession>A0A9W8XJ23</accession>
<protein>
    <recommendedName>
        <fullName evidence="4">Copper transport protein</fullName>
    </recommendedName>
</protein>
<evidence type="ECO:0000256" key="2">
    <source>
        <dbReference type="ARBA" id="ARBA00022989"/>
    </source>
</evidence>
<keyword evidence="6" id="KW-1185">Reference proteome</keyword>
<keyword evidence="1 4" id="KW-0812">Transmembrane</keyword>
<comment type="similarity">
    <text evidence="4">Belongs to the copper transporter (Ctr) (TC 1.A.56) family. SLC31A subfamily.</text>
</comment>
<evidence type="ECO:0000256" key="3">
    <source>
        <dbReference type="ARBA" id="ARBA00023136"/>
    </source>
</evidence>
<sequence length="263" mass="29428">MDPENRPSIGTAGTSFEMFTDWALRSSTSYGITIVLLFTLGLLGRFLGVVKFQLERLWKTTERKTIGHEDYVGLHDVANGEAQPLRPDGSLVTNEKRNFVGHFWVADEGRNVKEDGIRALLEFARAIIAYILVISNPALNFVVIVNPNSGPGSEPWWPNADYIREIPKLNAQPNVRTVGYVSTAYCKRTIEEVFTDIDRYATWAVEDGVLDLGINGIFFDETPNIFTNEVKDYLGAITRKVKESKQRLGDRLVCSSVPVKVDG</sequence>
<evidence type="ECO:0000256" key="4">
    <source>
        <dbReference type="RuleBase" id="RU367022"/>
    </source>
</evidence>
<dbReference type="EMBL" id="JAPEUX010000005">
    <property type="protein sequence ID" value="KAJ4351782.1"/>
    <property type="molecule type" value="Genomic_DNA"/>
</dbReference>
<comment type="caution">
    <text evidence="5">The sequence shown here is derived from an EMBL/GenBank/DDBJ whole genome shotgun (WGS) entry which is preliminary data.</text>
</comment>
<dbReference type="Pfam" id="PF12138">
    <property type="entry name" value="Spherulin4"/>
    <property type="match status" value="1"/>
</dbReference>
<keyword evidence="4" id="KW-0187">Copper transport</keyword>
<organism evidence="5 6">
    <name type="scientific">Didymosphaeria variabile</name>
    <dbReference type="NCBI Taxonomy" id="1932322"/>
    <lineage>
        <taxon>Eukaryota</taxon>
        <taxon>Fungi</taxon>
        <taxon>Dikarya</taxon>
        <taxon>Ascomycota</taxon>
        <taxon>Pezizomycotina</taxon>
        <taxon>Dothideomycetes</taxon>
        <taxon>Pleosporomycetidae</taxon>
        <taxon>Pleosporales</taxon>
        <taxon>Massarineae</taxon>
        <taxon>Didymosphaeriaceae</taxon>
        <taxon>Didymosphaeria</taxon>
    </lineage>
</organism>
<dbReference type="InterPro" id="IPR007274">
    <property type="entry name" value="Cop_transporter"/>
</dbReference>
<dbReference type="GO" id="GO:0016020">
    <property type="term" value="C:membrane"/>
    <property type="evidence" value="ECO:0007669"/>
    <property type="project" value="UniProtKB-SubCell"/>
</dbReference>
<feature type="transmembrane region" description="Helical" evidence="4">
    <location>
        <begin position="127"/>
        <end position="145"/>
    </location>
</feature>
<evidence type="ECO:0000256" key="1">
    <source>
        <dbReference type="ARBA" id="ARBA00022692"/>
    </source>
</evidence>
<dbReference type="RefSeq" id="XP_056070138.1">
    <property type="nucleotide sequence ID" value="XM_056215891.1"/>
</dbReference>
<keyword evidence="2 4" id="KW-1133">Transmembrane helix</keyword>
<reference evidence="5" key="1">
    <citation type="submission" date="2022-10" db="EMBL/GenBank/DDBJ databases">
        <title>Tapping the CABI collections for fungal endophytes: first genome assemblies for Collariella, Neodidymelliopsis, Ascochyta clinopodiicola, Didymella pomorum, Didymosphaeria variabile, Neocosmospora piperis and Neocucurbitaria cava.</title>
        <authorList>
            <person name="Hill R."/>
        </authorList>
    </citation>
    <scope>NUCLEOTIDE SEQUENCE</scope>
    <source>
        <strain evidence="5">IMI 356815</strain>
    </source>
</reference>
<dbReference type="AlphaFoldDB" id="A0A9W8XJ23"/>
<keyword evidence="4" id="KW-0406">Ion transport</keyword>
<gene>
    <name evidence="5" type="ORF">N0V89_007125</name>
</gene>
<feature type="transmembrane region" description="Helical" evidence="4">
    <location>
        <begin position="30"/>
        <end position="50"/>
    </location>
</feature>
<proteinExistence type="inferred from homology"/>